<name>A0ABV7R562_9RHOB</name>
<accession>A0ABV7R562</accession>
<dbReference type="PANTHER" id="PTHR30290:SF62">
    <property type="entry name" value="OLIGOPEPTIDE ABC TRANSPORTER, PERIPLASMIC OLIGOPEPTIDE-BINDING PROTEIN"/>
    <property type="match status" value="1"/>
</dbReference>
<evidence type="ECO:0000313" key="4">
    <source>
        <dbReference type="EMBL" id="MFC3528502.1"/>
    </source>
</evidence>
<sequence>MIGDPISRRQALALLGAGAGVALSGRALAEAGFYHDAPMLKAAVAAGKMPPVGHRLPLIPRVVPLTGPDQSPGHYGGRLRILIGGARDVRYVPIISYSRLVGRDRDFIIRPDILERFHVANERIFTFRLRRGHRWSDGTPVTAEDFRFAWEDVALHPEISRGGVPAELRVMGRPPRFEIVDELTVRYSWDDPNPGFLSQLASAAPPRLLLPSAYLRGFHADYQTAEALAPMIKEQRVDDWVALIQKMGRQNRPENPDLPTLEAWVPCTAPPAEQFIFERNPYFHRIDHLGQQLPYIDRLELNVSSADLIPAKTGAGDSDLQFTGLDFADYTYLKQAEKRFPIHLDLWKRIQGSRMALIPNLNCADPGWRAAMRDLRLRRALSLGVDRNEINMVVFFGLATEGANTVLPESPLYRPELAGLWASHDPDQANALLDEAGYARKGRGLRQLPDGRPMQIIVETTGESMLQTDMLELIDGHWRKIGIQLIPRVSQRDLFRSRIMAGQVIMSAWEGLDNGVPNADTPPDALAPVTDDQLQWPLWSAHFVSGGTAGEAPDIPEAQELLALYRKWQSSARAFDRAEVWHQMLSLWGEQVFTIGTVNQTLQPLVTRADMRNNPAKALYGFDPTAYLGVYMPDTFWLANEAADGGAPPQHTEDAP</sequence>
<dbReference type="InterPro" id="IPR006311">
    <property type="entry name" value="TAT_signal"/>
</dbReference>
<feature type="domain" description="Solute-binding protein family 5" evidence="3">
    <location>
        <begin position="110"/>
        <end position="523"/>
    </location>
</feature>
<organism evidence="4 5">
    <name type="scientific">Paracoccus mangrovi</name>
    <dbReference type="NCBI Taxonomy" id="1715645"/>
    <lineage>
        <taxon>Bacteria</taxon>
        <taxon>Pseudomonadati</taxon>
        <taxon>Pseudomonadota</taxon>
        <taxon>Alphaproteobacteria</taxon>
        <taxon>Rhodobacterales</taxon>
        <taxon>Paracoccaceae</taxon>
        <taxon>Paracoccus</taxon>
    </lineage>
</organism>
<dbReference type="InterPro" id="IPR000914">
    <property type="entry name" value="SBP_5_dom"/>
</dbReference>
<dbReference type="PANTHER" id="PTHR30290">
    <property type="entry name" value="PERIPLASMIC BINDING COMPONENT OF ABC TRANSPORTER"/>
    <property type="match status" value="1"/>
</dbReference>
<dbReference type="Proteomes" id="UP001595721">
    <property type="component" value="Unassembled WGS sequence"/>
</dbReference>
<comment type="similarity">
    <text evidence="2">Belongs to the bacterial solute-binding protein 5 family.</text>
</comment>
<dbReference type="Gene3D" id="3.10.105.10">
    <property type="entry name" value="Dipeptide-binding Protein, Domain 3"/>
    <property type="match status" value="1"/>
</dbReference>
<dbReference type="PROSITE" id="PS51318">
    <property type="entry name" value="TAT"/>
    <property type="match status" value="1"/>
</dbReference>
<dbReference type="InterPro" id="IPR039424">
    <property type="entry name" value="SBP_5"/>
</dbReference>
<evidence type="ECO:0000256" key="1">
    <source>
        <dbReference type="ARBA" id="ARBA00004418"/>
    </source>
</evidence>
<dbReference type="EMBL" id="JBHRXJ010000006">
    <property type="protein sequence ID" value="MFC3528502.1"/>
    <property type="molecule type" value="Genomic_DNA"/>
</dbReference>
<dbReference type="Gene3D" id="3.40.190.10">
    <property type="entry name" value="Periplasmic binding protein-like II"/>
    <property type="match status" value="1"/>
</dbReference>
<proteinExistence type="inferred from homology"/>
<comment type="subcellular location">
    <subcellularLocation>
        <location evidence="1">Periplasm</location>
    </subcellularLocation>
</comment>
<gene>
    <name evidence="4" type="ORF">ACFOMH_09970</name>
</gene>
<dbReference type="CDD" id="cd08500">
    <property type="entry name" value="PBP2_NikA_DppA_OppA_like_4"/>
    <property type="match status" value="1"/>
</dbReference>
<comment type="caution">
    <text evidence="4">The sequence shown here is derived from an EMBL/GenBank/DDBJ whole genome shotgun (WGS) entry which is preliminary data.</text>
</comment>
<keyword evidence="5" id="KW-1185">Reference proteome</keyword>
<protein>
    <submittedName>
        <fullName evidence="4">ABC transporter substrate-binding protein</fullName>
    </submittedName>
</protein>
<reference evidence="5" key="1">
    <citation type="journal article" date="2019" name="Int. J. Syst. Evol. Microbiol.">
        <title>The Global Catalogue of Microorganisms (GCM) 10K type strain sequencing project: providing services to taxonomists for standard genome sequencing and annotation.</title>
        <authorList>
            <consortium name="The Broad Institute Genomics Platform"/>
            <consortium name="The Broad Institute Genome Sequencing Center for Infectious Disease"/>
            <person name="Wu L."/>
            <person name="Ma J."/>
        </authorList>
    </citation>
    <scope>NUCLEOTIDE SEQUENCE [LARGE SCALE GENOMIC DNA]</scope>
    <source>
        <strain evidence="5">KCTC 42899</strain>
    </source>
</reference>
<evidence type="ECO:0000313" key="5">
    <source>
        <dbReference type="Proteomes" id="UP001595721"/>
    </source>
</evidence>
<dbReference type="Pfam" id="PF00496">
    <property type="entry name" value="SBP_bac_5"/>
    <property type="match status" value="1"/>
</dbReference>
<dbReference type="RefSeq" id="WP_377744256.1">
    <property type="nucleotide sequence ID" value="NZ_JBHRXJ010000006.1"/>
</dbReference>
<dbReference type="SUPFAM" id="SSF53850">
    <property type="entry name" value="Periplasmic binding protein-like II"/>
    <property type="match status" value="1"/>
</dbReference>
<evidence type="ECO:0000256" key="2">
    <source>
        <dbReference type="ARBA" id="ARBA00005695"/>
    </source>
</evidence>
<evidence type="ECO:0000259" key="3">
    <source>
        <dbReference type="Pfam" id="PF00496"/>
    </source>
</evidence>